<organism evidence="7">
    <name type="scientific">bioreactor metagenome</name>
    <dbReference type="NCBI Taxonomy" id="1076179"/>
    <lineage>
        <taxon>unclassified sequences</taxon>
        <taxon>metagenomes</taxon>
        <taxon>ecological metagenomes</taxon>
    </lineage>
</organism>
<dbReference type="PANTHER" id="PTHR12608:SF1">
    <property type="entry name" value="TRANSMEMBRANE PROTEIN 165"/>
    <property type="match status" value="1"/>
</dbReference>
<feature type="transmembrane region" description="Helical" evidence="6">
    <location>
        <begin position="131"/>
        <end position="157"/>
    </location>
</feature>
<keyword evidence="5 6" id="KW-0472">Membrane</keyword>
<evidence type="ECO:0000256" key="6">
    <source>
        <dbReference type="SAM" id="Phobius"/>
    </source>
</evidence>
<evidence type="ECO:0000256" key="1">
    <source>
        <dbReference type="ARBA" id="ARBA00004141"/>
    </source>
</evidence>
<dbReference type="AlphaFoldDB" id="A0A645AQ94"/>
<name>A0A645AQ94_9ZZZZ</name>
<feature type="transmembrane region" description="Helical" evidence="6">
    <location>
        <begin position="95"/>
        <end position="111"/>
    </location>
</feature>
<gene>
    <name evidence="7" type="ORF">SDC9_101279</name>
</gene>
<comment type="subcellular location">
    <subcellularLocation>
        <location evidence="1">Membrane</location>
        <topology evidence="1">Multi-pass membrane protein</topology>
    </subcellularLocation>
</comment>
<protein>
    <recommendedName>
        <fullName evidence="8">GDT1 family protein</fullName>
    </recommendedName>
</protein>
<dbReference type="EMBL" id="VSSQ01014831">
    <property type="protein sequence ID" value="MPM54501.1"/>
    <property type="molecule type" value="Genomic_DNA"/>
</dbReference>
<evidence type="ECO:0008006" key="8">
    <source>
        <dbReference type="Google" id="ProtNLM"/>
    </source>
</evidence>
<comment type="caution">
    <text evidence="7">The sequence shown here is derived from an EMBL/GenBank/DDBJ whole genome shotgun (WGS) entry which is preliminary data.</text>
</comment>
<feature type="transmembrane region" description="Helical" evidence="6">
    <location>
        <begin position="188"/>
        <end position="209"/>
    </location>
</feature>
<reference evidence="7" key="1">
    <citation type="submission" date="2019-08" db="EMBL/GenBank/DDBJ databases">
        <authorList>
            <person name="Kucharzyk K."/>
            <person name="Murdoch R.W."/>
            <person name="Higgins S."/>
            <person name="Loffler F."/>
        </authorList>
    </citation>
    <scope>NUCLEOTIDE SEQUENCE</scope>
</reference>
<accession>A0A645AQ94</accession>
<proteinExistence type="inferred from homology"/>
<evidence type="ECO:0000256" key="2">
    <source>
        <dbReference type="ARBA" id="ARBA00009190"/>
    </source>
</evidence>
<evidence type="ECO:0000313" key="7">
    <source>
        <dbReference type="EMBL" id="MPM54501.1"/>
    </source>
</evidence>
<dbReference type="InterPro" id="IPR001727">
    <property type="entry name" value="GDT1-like"/>
</dbReference>
<evidence type="ECO:0000256" key="4">
    <source>
        <dbReference type="ARBA" id="ARBA00022989"/>
    </source>
</evidence>
<evidence type="ECO:0000256" key="3">
    <source>
        <dbReference type="ARBA" id="ARBA00022692"/>
    </source>
</evidence>
<evidence type="ECO:0000256" key="5">
    <source>
        <dbReference type="ARBA" id="ARBA00023136"/>
    </source>
</evidence>
<sequence>MASFIKALLLVVVAEMGDKTQLLAMAMASKYKVMHVMMGVLIATVLNHAMAVAVGSYLGNVIPMDIVKIVAAVSFLAFGLWTIRGDKLDDEEEKKVKFGPIVTVAIAFFMAEMGDKTQLMTVSIAAENSSPILILLGTTAGMLVADGIGVVGGAWMCKHVPESYIKWIAGIIFMFFGTLTLYNGLPAALLSPVYIIIFLALMGILIYLFGVKFAYHGQLCNIALPEQEASADKENDISERS</sequence>
<keyword evidence="4 6" id="KW-1133">Transmembrane helix</keyword>
<dbReference type="Pfam" id="PF01169">
    <property type="entry name" value="GDT1"/>
    <property type="match status" value="2"/>
</dbReference>
<feature type="transmembrane region" description="Helical" evidence="6">
    <location>
        <begin position="66"/>
        <end position="83"/>
    </location>
</feature>
<comment type="similarity">
    <text evidence="2">Belongs to the GDT1 family.</text>
</comment>
<feature type="transmembrane region" description="Helical" evidence="6">
    <location>
        <begin position="33"/>
        <end position="54"/>
    </location>
</feature>
<keyword evidence="3 6" id="KW-0812">Transmembrane</keyword>
<dbReference type="GO" id="GO:0016020">
    <property type="term" value="C:membrane"/>
    <property type="evidence" value="ECO:0007669"/>
    <property type="project" value="UniProtKB-SubCell"/>
</dbReference>
<dbReference type="PANTHER" id="PTHR12608">
    <property type="entry name" value="TRANSMEMBRANE PROTEIN HTP-1 RELATED"/>
    <property type="match status" value="1"/>
</dbReference>
<dbReference type="GO" id="GO:0046873">
    <property type="term" value="F:metal ion transmembrane transporter activity"/>
    <property type="evidence" value="ECO:0007669"/>
    <property type="project" value="InterPro"/>
</dbReference>
<feature type="transmembrane region" description="Helical" evidence="6">
    <location>
        <begin position="164"/>
        <end position="182"/>
    </location>
</feature>